<dbReference type="RefSeq" id="WP_135347354.1">
    <property type="nucleotide sequence ID" value="NZ_SRJD01000002.1"/>
</dbReference>
<evidence type="ECO:0000313" key="2">
    <source>
        <dbReference type="EMBL" id="TGA99959.1"/>
    </source>
</evidence>
<sequence length="449" mass="50870">MNLFIYAAAFLFCLDDSPFMFGTGYRPLSMIFILLYVLSNLPCLFRLTYKRLEFYILIFIMICLGISFAVSIMNHYRLTGSISAAQTIFAGLISYLAFKIFASHAKDHPEEYTKLLLWIVRGYGIAVFVGFLQFIYIYVSANGAIASLIHIFVERTDFITNSRIHFSFSEPSFISLHTNLLLLPAVIILKKKGLLTRTHKLIIGAFFFLALFALSVRLYIDLIIFILAYLFFTTNSRIFLRRGLTVLLAAGSAFALTYFIFVQNIFGLTSYHFYRMADLITNPSAAGSDISTQIRSTYTLIGFQSFADHPLTGYGLGNYHYAYVAHFGQIDPGLVGRAQELTDSLNDYNLHTYDMYARLASETGVLGIILVALLLWLVISVRSGNFSKMMIFLLAYSQLQFDSLSLIPLYFWLVMLQTDFIASLHIASETRHAASGINVSELKREILLR</sequence>
<proteinExistence type="predicted"/>
<dbReference type="EMBL" id="SRJD01000002">
    <property type="protein sequence ID" value="TGA99959.1"/>
    <property type="molecule type" value="Genomic_DNA"/>
</dbReference>
<dbReference type="OrthoDB" id="2596955at2"/>
<evidence type="ECO:0000256" key="1">
    <source>
        <dbReference type="SAM" id="Phobius"/>
    </source>
</evidence>
<dbReference type="PANTHER" id="PTHR37422">
    <property type="entry name" value="TEICHURONIC ACID BIOSYNTHESIS PROTEIN TUAE"/>
    <property type="match status" value="1"/>
</dbReference>
<reference evidence="2 3" key="1">
    <citation type="journal article" date="2015" name="Int. J. Syst. Evol. Microbiol.">
        <title>Sporolactobacillus shoreae sp. nov. and Sporolactobacillus spathodeae sp. nov., two spore-forming lactic acid bacteria isolated from tree barks in Thailand.</title>
        <authorList>
            <person name="Thamacharoensuk T."/>
            <person name="Kitahara M."/>
            <person name="Ohkuma M."/>
            <person name="Thongchul N."/>
            <person name="Tanasupawat S."/>
        </authorList>
    </citation>
    <scope>NUCLEOTIDE SEQUENCE [LARGE SCALE GENOMIC DNA]</scope>
    <source>
        <strain evidence="2 3">BK92</strain>
    </source>
</reference>
<feature type="transmembrane region" description="Helical" evidence="1">
    <location>
        <begin position="359"/>
        <end position="379"/>
    </location>
</feature>
<keyword evidence="1" id="KW-0472">Membrane</keyword>
<name>A0A4Z0GRL5_9BACL</name>
<feature type="transmembrane region" description="Helical" evidence="1">
    <location>
        <begin position="244"/>
        <end position="266"/>
    </location>
</feature>
<organism evidence="2 3">
    <name type="scientific">Sporolactobacillus shoreae</name>
    <dbReference type="NCBI Taxonomy" id="1465501"/>
    <lineage>
        <taxon>Bacteria</taxon>
        <taxon>Bacillati</taxon>
        <taxon>Bacillota</taxon>
        <taxon>Bacilli</taxon>
        <taxon>Bacillales</taxon>
        <taxon>Sporolactobacillaceae</taxon>
        <taxon>Sporolactobacillus</taxon>
    </lineage>
</organism>
<gene>
    <name evidence="2" type="ORF">E4665_03145</name>
</gene>
<dbReference type="AlphaFoldDB" id="A0A4Z0GRL5"/>
<evidence type="ECO:0000313" key="3">
    <source>
        <dbReference type="Proteomes" id="UP000298347"/>
    </source>
</evidence>
<feature type="transmembrane region" description="Helical" evidence="1">
    <location>
        <begin position="391"/>
        <end position="413"/>
    </location>
</feature>
<keyword evidence="1" id="KW-1133">Transmembrane helix</keyword>
<evidence type="ECO:0008006" key="4">
    <source>
        <dbReference type="Google" id="ProtNLM"/>
    </source>
</evidence>
<feature type="transmembrane region" description="Helical" evidence="1">
    <location>
        <begin position="201"/>
        <end position="232"/>
    </location>
</feature>
<dbReference type="Proteomes" id="UP000298347">
    <property type="component" value="Unassembled WGS sequence"/>
</dbReference>
<protein>
    <recommendedName>
        <fullName evidence="4">O-antigen ligase domain-containing protein</fullName>
    </recommendedName>
</protein>
<feature type="transmembrane region" description="Helical" evidence="1">
    <location>
        <begin position="28"/>
        <end position="47"/>
    </location>
</feature>
<dbReference type="InterPro" id="IPR051533">
    <property type="entry name" value="WaaL-like"/>
</dbReference>
<comment type="caution">
    <text evidence="2">The sequence shown here is derived from an EMBL/GenBank/DDBJ whole genome shotgun (WGS) entry which is preliminary data.</text>
</comment>
<dbReference type="PANTHER" id="PTHR37422:SF13">
    <property type="entry name" value="LIPOPOLYSACCHARIDE BIOSYNTHESIS PROTEIN PA4999-RELATED"/>
    <property type="match status" value="1"/>
</dbReference>
<feature type="transmembrane region" description="Helical" evidence="1">
    <location>
        <begin position="82"/>
        <end position="102"/>
    </location>
</feature>
<accession>A0A4Z0GRL5</accession>
<keyword evidence="1" id="KW-0812">Transmembrane</keyword>
<feature type="transmembrane region" description="Helical" evidence="1">
    <location>
        <begin position="54"/>
        <end position="76"/>
    </location>
</feature>
<keyword evidence="3" id="KW-1185">Reference proteome</keyword>
<feature type="transmembrane region" description="Helical" evidence="1">
    <location>
        <begin position="123"/>
        <end position="152"/>
    </location>
</feature>